<dbReference type="InterPro" id="IPR000873">
    <property type="entry name" value="AMP-dep_synth/lig_dom"/>
</dbReference>
<dbReference type="Gene3D" id="3.40.50.12780">
    <property type="entry name" value="N-terminal domain of ligase-like"/>
    <property type="match status" value="1"/>
</dbReference>
<evidence type="ECO:0000256" key="2">
    <source>
        <dbReference type="ARBA" id="ARBA00022598"/>
    </source>
</evidence>
<dbReference type="InterPro" id="IPR042099">
    <property type="entry name" value="ANL_N_sf"/>
</dbReference>
<dbReference type="GO" id="GO:0006633">
    <property type="term" value="P:fatty acid biosynthetic process"/>
    <property type="evidence" value="ECO:0007669"/>
    <property type="project" value="TreeGrafter"/>
</dbReference>
<dbReference type="GO" id="GO:0006637">
    <property type="term" value="P:acyl-CoA metabolic process"/>
    <property type="evidence" value="ECO:0007669"/>
    <property type="project" value="TreeGrafter"/>
</dbReference>
<evidence type="ECO:0000313" key="6">
    <source>
        <dbReference type="EMBL" id="KKL13719.1"/>
    </source>
</evidence>
<keyword evidence="3" id="KW-0547">Nucleotide-binding</keyword>
<keyword evidence="4" id="KW-0067">ATP-binding</keyword>
<name>A0A0F9AVW1_9ZZZZ</name>
<gene>
    <name evidence="6" type="ORF">LCGC14_2522970</name>
</gene>
<evidence type="ECO:0000256" key="1">
    <source>
        <dbReference type="ARBA" id="ARBA00006432"/>
    </source>
</evidence>
<dbReference type="Pfam" id="PF00501">
    <property type="entry name" value="AMP-binding"/>
    <property type="match status" value="1"/>
</dbReference>
<dbReference type="EMBL" id="LAZR01040748">
    <property type="protein sequence ID" value="KKL13719.1"/>
    <property type="molecule type" value="Genomic_DNA"/>
</dbReference>
<dbReference type="GO" id="GO:0005524">
    <property type="term" value="F:ATP binding"/>
    <property type="evidence" value="ECO:0007669"/>
    <property type="project" value="UniProtKB-KW"/>
</dbReference>
<dbReference type="AlphaFoldDB" id="A0A0F9AVW1"/>
<dbReference type="GO" id="GO:0015645">
    <property type="term" value="F:fatty acid ligase activity"/>
    <property type="evidence" value="ECO:0007669"/>
    <property type="project" value="TreeGrafter"/>
</dbReference>
<comment type="similarity">
    <text evidence="1">Belongs to the ATP-dependent AMP-binding enzyme family.</text>
</comment>
<dbReference type="InterPro" id="IPR051087">
    <property type="entry name" value="Mitochondrial_ACSM"/>
</dbReference>
<keyword evidence="2" id="KW-0436">Ligase</keyword>
<feature type="domain" description="AMP-dependent synthetase/ligase" evidence="5">
    <location>
        <begin position="2"/>
        <end position="109"/>
    </location>
</feature>
<accession>A0A0F9AVW1</accession>
<dbReference type="GO" id="GO:0004321">
    <property type="term" value="F:fatty-acyl-CoA synthase activity"/>
    <property type="evidence" value="ECO:0007669"/>
    <property type="project" value="TreeGrafter"/>
</dbReference>
<sequence length="127" mass="13569">MSYSFGDLSTLTSKFANVLAGLGVTKGDRIFTFMERIPELYVALFGGLKLGAIVGPLFADFGPDPVRDRLQDSGAMTLITTPALKARIASILPDLPDLKHLIMVDRSGQHPGESGDISYHEAMASAS</sequence>
<evidence type="ECO:0000256" key="4">
    <source>
        <dbReference type="ARBA" id="ARBA00022840"/>
    </source>
</evidence>
<organism evidence="6">
    <name type="scientific">marine sediment metagenome</name>
    <dbReference type="NCBI Taxonomy" id="412755"/>
    <lineage>
        <taxon>unclassified sequences</taxon>
        <taxon>metagenomes</taxon>
        <taxon>ecological metagenomes</taxon>
    </lineage>
</organism>
<feature type="non-terminal residue" evidence="6">
    <location>
        <position position="127"/>
    </location>
</feature>
<dbReference type="SUPFAM" id="SSF56801">
    <property type="entry name" value="Acetyl-CoA synthetase-like"/>
    <property type="match status" value="1"/>
</dbReference>
<comment type="caution">
    <text evidence="6">The sequence shown here is derived from an EMBL/GenBank/DDBJ whole genome shotgun (WGS) entry which is preliminary data.</text>
</comment>
<dbReference type="PANTHER" id="PTHR43605:SF10">
    <property type="entry name" value="ACYL-COA SYNTHETASE MEDIUM CHAIN FAMILY MEMBER 3"/>
    <property type="match status" value="1"/>
</dbReference>
<evidence type="ECO:0000256" key="3">
    <source>
        <dbReference type="ARBA" id="ARBA00022741"/>
    </source>
</evidence>
<protein>
    <recommendedName>
        <fullName evidence="5">AMP-dependent synthetase/ligase domain-containing protein</fullName>
    </recommendedName>
</protein>
<evidence type="ECO:0000259" key="5">
    <source>
        <dbReference type="Pfam" id="PF00501"/>
    </source>
</evidence>
<proteinExistence type="inferred from homology"/>
<dbReference type="PANTHER" id="PTHR43605">
    <property type="entry name" value="ACYL-COENZYME A SYNTHETASE"/>
    <property type="match status" value="1"/>
</dbReference>
<reference evidence="6" key="1">
    <citation type="journal article" date="2015" name="Nature">
        <title>Complex archaea that bridge the gap between prokaryotes and eukaryotes.</title>
        <authorList>
            <person name="Spang A."/>
            <person name="Saw J.H."/>
            <person name="Jorgensen S.L."/>
            <person name="Zaremba-Niedzwiedzka K."/>
            <person name="Martijn J."/>
            <person name="Lind A.E."/>
            <person name="van Eijk R."/>
            <person name="Schleper C."/>
            <person name="Guy L."/>
            <person name="Ettema T.J."/>
        </authorList>
    </citation>
    <scope>NUCLEOTIDE SEQUENCE</scope>
</reference>